<evidence type="ECO:0000313" key="4">
    <source>
        <dbReference type="EMBL" id="TCN63876.1"/>
    </source>
</evidence>
<organism evidence="4 5">
    <name type="scientific">Acetobacteroides hydrogenigenes</name>
    <dbReference type="NCBI Taxonomy" id="979970"/>
    <lineage>
        <taxon>Bacteria</taxon>
        <taxon>Pseudomonadati</taxon>
        <taxon>Bacteroidota</taxon>
        <taxon>Bacteroidia</taxon>
        <taxon>Bacteroidales</taxon>
        <taxon>Rikenellaceae</taxon>
        <taxon>Acetobacteroides</taxon>
    </lineage>
</organism>
<feature type="signal peptide" evidence="1">
    <location>
        <begin position="1"/>
        <end position="20"/>
    </location>
</feature>
<dbReference type="Gene3D" id="2.60.40.3140">
    <property type="match status" value="1"/>
</dbReference>
<dbReference type="Pfam" id="PF01841">
    <property type="entry name" value="Transglut_core"/>
    <property type="match status" value="1"/>
</dbReference>
<accession>A0A4R2EA88</accession>
<dbReference type="OrthoDB" id="98874at2"/>
<protein>
    <submittedName>
        <fullName evidence="4">Uncharacterized protein DUF3857</fullName>
    </submittedName>
</protein>
<sequence length="652" mass="75119">MKKSIILGLLLTYLAFGSNAQNFPHEFGKYCQEEFDMKRYPKDPAAEAVVIYDIGKSRFLYDYRSFSLIFERRMKIKILNKAGLKWAQIAIPYYEENSAFEEIETIQGNTYNLENGALRRTPLDPKNAFTEKINEHWYERKFAMPDVKEGSIIEIAYTIKSPYLFNLRSWEFQWKIPVIYSEYTTRMTPFYNYIYVFQGAPKFDGFKSYADRSTTERFDGVDYNDMVYEFVMKDLPAFRDESFISSINDYIVKIDFQLASIATTAGAQKNIMTTWDKLVKDMLNEDSFGKYLRNSQDKAKTIVPEFNAGLMPQMETAKKINLFVKSNYSWNGRNDKFASKSIKEFFLSKTGNAADINLFLTGMLNAAGIESYPVLISTRGHGKIKLDYPFQHFFNSVVTLAYIDNQPILLDATDPLCDFGELPVRCINDKGLVVNKKKTEWATPSGASGSSTLHNITIIPMPDKDTTYQRHRIISTGYDAINYRSQFSSSYSDLKTKILGNFTSSDSLRQKNLLQIGKPFELSYNVGMTLDQIEDKIIVTPFLNASITENPLKQDSRSYPVDMVYSNTNQFSSTIIIPKGYKLLSKPEDVTVDNPMVNIAYKVEQQGDASLRVSGRYTFKKDSYPIYEYSDIKFYYKMIVDKFNQKIILQKI</sequence>
<evidence type="ECO:0000256" key="1">
    <source>
        <dbReference type="SAM" id="SignalP"/>
    </source>
</evidence>
<evidence type="ECO:0000259" key="2">
    <source>
        <dbReference type="Pfam" id="PF01841"/>
    </source>
</evidence>
<dbReference type="AlphaFoldDB" id="A0A4R2EA88"/>
<dbReference type="Pfam" id="PF12969">
    <property type="entry name" value="DUF3857"/>
    <property type="match status" value="1"/>
</dbReference>
<reference evidence="4 5" key="1">
    <citation type="submission" date="2019-03" db="EMBL/GenBank/DDBJ databases">
        <title>Genomic Encyclopedia of Archaeal and Bacterial Type Strains, Phase II (KMG-II): from individual species to whole genera.</title>
        <authorList>
            <person name="Goeker M."/>
        </authorList>
    </citation>
    <scope>NUCLEOTIDE SEQUENCE [LARGE SCALE GENOMIC DNA]</scope>
    <source>
        <strain evidence="4 5">RL-C</strain>
    </source>
</reference>
<gene>
    <name evidence="4" type="ORF">CLV25_11431</name>
</gene>
<dbReference type="InterPro" id="IPR024618">
    <property type="entry name" value="DUF3857"/>
</dbReference>
<evidence type="ECO:0000259" key="3">
    <source>
        <dbReference type="Pfam" id="PF12969"/>
    </source>
</evidence>
<feature type="domain" description="Transglutaminase-like" evidence="2">
    <location>
        <begin position="302"/>
        <end position="383"/>
    </location>
</feature>
<feature type="chain" id="PRO_5020198095" evidence="1">
    <location>
        <begin position="21"/>
        <end position="652"/>
    </location>
</feature>
<dbReference type="InterPro" id="IPR002931">
    <property type="entry name" value="Transglutaminase-like"/>
</dbReference>
<dbReference type="RefSeq" id="WP_131840028.1">
    <property type="nucleotide sequence ID" value="NZ_SLWB01000014.1"/>
</dbReference>
<keyword evidence="5" id="KW-1185">Reference proteome</keyword>
<dbReference type="EMBL" id="SLWB01000014">
    <property type="protein sequence ID" value="TCN63876.1"/>
    <property type="molecule type" value="Genomic_DNA"/>
</dbReference>
<evidence type="ECO:0000313" key="5">
    <source>
        <dbReference type="Proteomes" id="UP000294830"/>
    </source>
</evidence>
<proteinExistence type="predicted"/>
<feature type="domain" description="DUF3857" evidence="3">
    <location>
        <begin position="70"/>
        <end position="207"/>
    </location>
</feature>
<name>A0A4R2EA88_9BACT</name>
<dbReference type="Proteomes" id="UP000294830">
    <property type="component" value="Unassembled WGS sequence"/>
</dbReference>
<comment type="caution">
    <text evidence="4">The sequence shown here is derived from an EMBL/GenBank/DDBJ whole genome shotgun (WGS) entry which is preliminary data.</text>
</comment>
<dbReference type="Gene3D" id="2.60.120.1130">
    <property type="match status" value="1"/>
</dbReference>
<keyword evidence="1" id="KW-0732">Signal</keyword>
<dbReference type="Gene3D" id="3.10.620.30">
    <property type="match status" value="1"/>
</dbReference>